<evidence type="ECO:0000313" key="2">
    <source>
        <dbReference type="EMBL" id="ELW70427.1"/>
    </source>
</evidence>
<accession>L9L9N1</accession>
<feature type="region of interest" description="Disordered" evidence="1">
    <location>
        <begin position="1"/>
        <end position="39"/>
    </location>
</feature>
<dbReference type="EMBL" id="KB320497">
    <property type="protein sequence ID" value="ELW70427.1"/>
    <property type="molecule type" value="Genomic_DNA"/>
</dbReference>
<gene>
    <name evidence="2" type="ORF">TREES_T100002642</name>
</gene>
<keyword evidence="3" id="KW-1185">Reference proteome</keyword>
<reference evidence="3" key="2">
    <citation type="journal article" date="2013" name="Nat. Commun.">
        <title>Genome of the Chinese tree shrew.</title>
        <authorList>
            <person name="Fan Y."/>
            <person name="Huang Z.Y."/>
            <person name="Cao C.C."/>
            <person name="Chen C.S."/>
            <person name="Chen Y.X."/>
            <person name="Fan D.D."/>
            <person name="He J."/>
            <person name="Hou H.L."/>
            <person name="Hu L."/>
            <person name="Hu X.T."/>
            <person name="Jiang X.T."/>
            <person name="Lai R."/>
            <person name="Lang Y.S."/>
            <person name="Liang B."/>
            <person name="Liao S.G."/>
            <person name="Mu D."/>
            <person name="Ma Y.Y."/>
            <person name="Niu Y.Y."/>
            <person name="Sun X.Q."/>
            <person name="Xia J.Q."/>
            <person name="Xiao J."/>
            <person name="Xiong Z.Q."/>
            <person name="Xu L."/>
            <person name="Yang L."/>
            <person name="Zhang Y."/>
            <person name="Zhao W."/>
            <person name="Zhao X.D."/>
            <person name="Zheng Y.T."/>
            <person name="Zhou J.M."/>
            <person name="Zhu Y.B."/>
            <person name="Zhang G.J."/>
            <person name="Wang J."/>
            <person name="Yao Y.G."/>
        </authorList>
    </citation>
    <scope>NUCLEOTIDE SEQUENCE [LARGE SCALE GENOMIC DNA]</scope>
</reference>
<dbReference type="InParanoid" id="L9L9N1"/>
<proteinExistence type="predicted"/>
<feature type="compositionally biased region" description="Polar residues" evidence="1">
    <location>
        <begin position="7"/>
        <end position="39"/>
    </location>
</feature>
<reference evidence="3" key="1">
    <citation type="submission" date="2012-07" db="EMBL/GenBank/DDBJ databases">
        <title>Genome of the Chinese tree shrew, a rising model animal genetically related to primates.</title>
        <authorList>
            <person name="Zhang G."/>
            <person name="Fan Y."/>
            <person name="Yao Y."/>
            <person name="Huang Z."/>
        </authorList>
    </citation>
    <scope>NUCLEOTIDE SEQUENCE [LARGE SCALE GENOMIC DNA]</scope>
</reference>
<name>L9L9N1_TUPCH</name>
<sequence length="193" mass="20427">MKDGKSSQRGLQLTQRVPGNAQLTQWVPGSSSKTSQRGLQLTQWFPGSSIREGACNSPSPEAQQAAASSVEHCGIQTHRGNAQLTQWVPGSSSKTSQRGLQLTQWFPGSSIREGACNSPSPEAQQAAASSVEHCGIQTHREDPPPHEYAYCAAIRGKLDGSSYFLTKLSHMSVGANGTCSGGPDGWAGHRALP</sequence>
<evidence type="ECO:0000313" key="3">
    <source>
        <dbReference type="Proteomes" id="UP000011518"/>
    </source>
</evidence>
<dbReference type="Proteomes" id="UP000011518">
    <property type="component" value="Unassembled WGS sequence"/>
</dbReference>
<dbReference type="AlphaFoldDB" id="L9L9N1"/>
<organism evidence="2 3">
    <name type="scientific">Tupaia chinensis</name>
    <name type="common">Chinese tree shrew</name>
    <name type="synonym">Tupaia belangeri chinensis</name>
    <dbReference type="NCBI Taxonomy" id="246437"/>
    <lineage>
        <taxon>Eukaryota</taxon>
        <taxon>Metazoa</taxon>
        <taxon>Chordata</taxon>
        <taxon>Craniata</taxon>
        <taxon>Vertebrata</taxon>
        <taxon>Euteleostomi</taxon>
        <taxon>Mammalia</taxon>
        <taxon>Eutheria</taxon>
        <taxon>Euarchontoglires</taxon>
        <taxon>Scandentia</taxon>
        <taxon>Tupaiidae</taxon>
        <taxon>Tupaia</taxon>
    </lineage>
</organism>
<evidence type="ECO:0000256" key="1">
    <source>
        <dbReference type="SAM" id="MobiDB-lite"/>
    </source>
</evidence>
<protein>
    <submittedName>
        <fullName evidence="2">Uncharacterized protein</fullName>
    </submittedName>
</protein>